<dbReference type="Proteomes" id="UP001238805">
    <property type="component" value="Chromosome"/>
</dbReference>
<dbReference type="InterPro" id="IPR036770">
    <property type="entry name" value="Ankyrin_rpt-contain_sf"/>
</dbReference>
<sequence length="181" mass="20643">MSSPSYELGSIGKKLRKMTLEQFRETCDPAEIIALRDQTTYDDCYAGHNVVLRTLGNPSPRDRVGIVTDLLDHGWEVGRMDLFMLLENKKRDVPVELPLVERLLAGGSDPNYLERRGSRPVMLLLRGWVSDEEAAPILDAILRDGRFEPHQRATDGQSVWRRLHQSRLNRAQSIDAIRAYC</sequence>
<protein>
    <recommendedName>
        <fullName evidence="3">HEAT repeat domain-containing protein</fullName>
    </recommendedName>
</protein>
<gene>
    <name evidence="1" type="ORF">QP029_08905</name>
</gene>
<evidence type="ECO:0008006" key="3">
    <source>
        <dbReference type="Google" id="ProtNLM"/>
    </source>
</evidence>
<proteinExistence type="predicted"/>
<dbReference type="Gene3D" id="1.25.40.20">
    <property type="entry name" value="Ankyrin repeat-containing domain"/>
    <property type="match status" value="1"/>
</dbReference>
<name>A0ABY8VI89_9CORY</name>
<dbReference type="EMBL" id="CP126970">
    <property type="protein sequence ID" value="WIM69375.1"/>
    <property type="molecule type" value="Genomic_DNA"/>
</dbReference>
<evidence type="ECO:0000313" key="2">
    <source>
        <dbReference type="Proteomes" id="UP001238805"/>
    </source>
</evidence>
<organism evidence="1 2">
    <name type="scientific">Corynebacterium suedekumii</name>
    <dbReference type="NCBI Taxonomy" id="3049801"/>
    <lineage>
        <taxon>Bacteria</taxon>
        <taxon>Bacillati</taxon>
        <taxon>Actinomycetota</taxon>
        <taxon>Actinomycetes</taxon>
        <taxon>Mycobacteriales</taxon>
        <taxon>Corynebacteriaceae</taxon>
        <taxon>Corynebacterium</taxon>
    </lineage>
</organism>
<dbReference type="RefSeq" id="WP_284873969.1">
    <property type="nucleotide sequence ID" value="NZ_CP126970.1"/>
</dbReference>
<reference evidence="1 2" key="1">
    <citation type="submission" date="2023-05" db="EMBL/GenBank/DDBJ databases">
        <title>Corynebacterium suedekumii sp. nov. and Corynebacterium breve sp. nov. isolated from raw cow's milk.</title>
        <authorList>
            <person name="Baer M.K."/>
            <person name="Mehl L."/>
            <person name="Hellmuth R."/>
            <person name="Marke G."/>
            <person name="Lipski A."/>
        </authorList>
    </citation>
    <scope>NUCLEOTIDE SEQUENCE [LARGE SCALE GENOMIC DNA]</scope>
    <source>
        <strain evidence="1 2">LM112</strain>
    </source>
</reference>
<accession>A0ABY8VI89</accession>
<keyword evidence="2" id="KW-1185">Reference proteome</keyword>
<evidence type="ECO:0000313" key="1">
    <source>
        <dbReference type="EMBL" id="WIM69375.1"/>
    </source>
</evidence>